<dbReference type="InterPro" id="IPR010195">
    <property type="entry name" value="Uncharacterised_peroxidase-rel"/>
</dbReference>
<evidence type="ECO:0000313" key="2">
    <source>
        <dbReference type="EMBL" id="MDC5698320.1"/>
    </source>
</evidence>
<dbReference type="GO" id="GO:0004601">
    <property type="term" value="F:peroxidase activity"/>
    <property type="evidence" value="ECO:0007669"/>
    <property type="project" value="UniProtKB-KW"/>
</dbReference>
<feature type="domain" description="Carboxymuconolactone decarboxylase-like" evidence="1">
    <location>
        <begin position="40"/>
        <end position="102"/>
    </location>
</feature>
<name>A0ABT5GKA5_9MICO</name>
<dbReference type="SUPFAM" id="SSF69118">
    <property type="entry name" value="AhpD-like"/>
    <property type="match status" value="1"/>
</dbReference>
<reference evidence="2 3" key="1">
    <citation type="submission" date="2022-11" db="EMBL/GenBank/DDBJ databases">
        <title>Anaerobic phenanthrene biodegradation by a DNRA strain PheN6.</title>
        <authorList>
            <person name="Zhang Z."/>
        </authorList>
    </citation>
    <scope>NUCLEOTIDE SEQUENCE [LARGE SCALE GENOMIC DNA]</scope>
    <source>
        <strain evidence="2 3">PheN6</strain>
    </source>
</reference>
<organism evidence="2 3">
    <name type="scientific">Intrasporangium calvum</name>
    <dbReference type="NCBI Taxonomy" id="53358"/>
    <lineage>
        <taxon>Bacteria</taxon>
        <taxon>Bacillati</taxon>
        <taxon>Actinomycetota</taxon>
        <taxon>Actinomycetes</taxon>
        <taxon>Micrococcales</taxon>
        <taxon>Intrasporangiaceae</taxon>
        <taxon>Intrasporangium</taxon>
    </lineage>
</organism>
<proteinExistence type="predicted"/>
<dbReference type="Gene3D" id="1.20.1290.10">
    <property type="entry name" value="AhpD-like"/>
    <property type="match status" value="1"/>
</dbReference>
<accession>A0ABT5GKA5</accession>
<dbReference type="Proteomes" id="UP001150259">
    <property type="component" value="Unassembled WGS sequence"/>
</dbReference>
<protein>
    <submittedName>
        <fullName evidence="2">Peroxidase-related enzyme</fullName>
    </submittedName>
</protein>
<dbReference type="NCBIfam" id="TIGR01926">
    <property type="entry name" value="peroxid_rel"/>
    <property type="match status" value="1"/>
</dbReference>
<sequence>MYIRGVDEAEAHGPVADYYESQRAMWGFLPNYAAAFSHRPEVAQAWAGLNLAIRGGMDRRRYELATIAAARARRSTYCTAAHATFLRDVCGDEDAVRAIAAHPDGSALDEQDRAIFEFATTVATDAAGVTEADVARLRDAGLSDPEIADVVLAVSARLFFATVLDGLGAELDPQTAATFPPEVLDAMIVGRPVAAPPDDASEAAADS</sequence>
<keyword evidence="3" id="KW-1185">Reference proteome</keyword>
<dbReference type="PANTHER" id="PTHR35446:SF2">
    <property type="entry name" value="CARBOXYMUCONOLACTONE DECARBOXYLASE-LIKE DOMAIN-CONTAINING PROTEIN"/>
    <property type="match status" value="1"/>
</dbReference>
<comment type="caution">
    <text evidence="2">The sequence shown here is derived from an EMBL/GenBank/DDBJ whole genome shotgun (WGS) entry which is preliminary data.</text>
</comment>
<dbReference type="InterPro" id="IPR029032">
    <property type="entry name" value="AhpD-like"/>
</dbReference>
<dbReference type="InterPro" id="IPR003779">
    <property type="entry name" value="CMD-like"/>
</dbReference>
<dbReference type="RefSeq" id="WP_272462894.1">
    <property type="nucleotide sequence ID" value="NZ_JAPFQL010000062.1"/>
</dbReference>
<keyword evidence="2" id="KW-0560">Oxidoreductase</keyword>
<dbReference type="EMBL" id="JAPFQL010000062">
    <property type="protein sequence ID" value="MDC5698320.1"/>
    <property type="molecule type" value="Genomic_DNA"/>
</dbReference>
<evidence type="ECO:0000259" key="1">
    <source>
        <dbReference type="Pfam" id="PF02627"/>
    </source>
</evidence>
<dbReference type="Pfam" id="PF02627">
    <property type="entry name" value="CMD"/>
    <property type="match status" value="1"/>
</dbReference>
<evidence type="ECO:0000313" key="3">
    <source>
        <dbReference type="Proteomes" id="UP001150259"/>
    </source>
</evidence>
<gene>
    <name evidence="2" type="ORF">OO014_13760</name>
</gene>
<keyword evidence="2" id="KW-0575">Peroxidase</keyword>
<dbReference type="PANTHER" id="PTHR35446">
    <property type="entry name" value="SI:CH211-175M2.5"/>
    <property type="match status" value="1"/>
</dbReference>